<name>A0ABR2AWJ0_9ROSI</name>
<proteinExistence type="predicted"/>
<organism evidence="3 4">
    <name type="scientific">Hibiscus sabdariffa</name>
    <name type="common">roselle</name>
    <dbReference type="NCBI Taxonomy" id="183260"/>
    <lineage>
        <taxon>Eukaryota</taxon>
        <taxon>Viridiplantae</taxon>
        <taxon>Streptophyta</taxon>
        <taxon>Embryophyta</taxon>
        <taxon>Tracheophyta</taxon>
        <taxon>Spermatophyta</taxon>
        <taxon>Magnoliopsida</taxon>
        <taxon>eudicotyledons</taxon>
        <taxon>Gunneridae</taxon>
        <taxon>Pentapetalae</taxon>
        <taxon>rosids</taxon>
        <taxon>malvids</taxon>
        <taxon>Malvales</taxon>
        <taxon>Malvaceae</taxon>
        <taxon>Malvoideae</taxon>
        <taxon>Hibiscus</taxon>
    </lineage>
</organism>
<protein>
    <recommendedName>
        <fullName evidence="2">Transposase MuDR plant domain-containing protein</fullName>
    </recommendedName>
</protein>
<feature type="region of interest" description="Disordered" evidence="1">
    <location>
        <begin position="122"/>
        <end position="217"/>
    </location>
</feature>
<evidence type="ECO:0000313" key="4">
    <source>
        <dbReference type="Proteomes" id="UP001472677"/>
    </source>
</evidence>
<accession>A0ABR2AWJ0</accession>
<feature type="compositionally biased region" description="Basic and acidic residues" evidence="1">
    <location>
        <begin position="166"/>
        <end position="179"/>
    </location>
</feature>
<dbReference type="Pfam" id="PF03108">
    <property type="entry name" value="DBD_Tnp_Mut"/>
    <property type="match status" value="1"/>
</dbReference>
<feature type="compositionally biased region" description="Acidic residues" evidence="1">
    <location>
        <begin position="122"/>
        <end position="141"/>
    </location>
</feature>
<evidence type="ECO:0000259" key="2">
    <source>
        <dbReference type="Pfam" id="PF03108"/>
    </source>
</evidence>
<feature type="compositionally biased region" description="Acidic residues" evidence="1">
    <location>
        <begin position="180"/>
        <end position="189"/>
    </location>
</feature>
<sequence>MACEKLPLFMHFGGTFVENTKKNYVGGVVEVWNLDSIISLMHSIDVLDFVEASLAIEAPVVTHEQGDNRDNIVKGGKTVTKSEVIGEGLNNNINYGGLTKGYIESEDTDVNEVGRNINEFEDIYGGVEEEGDRSEGVEEEDKYGRVEEKGISERSGGVEEGIPPSFKRDYEANRSGGDENEKDEDDILEDVEKKATTESNGAESETDYIDSSDLGSYETDDDANGKKLKVCCFDPIDPVPCFQLGMVFENSKQFKSTLTRHAIAKRLDFRLAKNDKDKIRVVCNGEGCPFTISASIDSRDNLYKVKTFVDKHTCSVTFKNFRVNYKVLA</sequence>
<dbReference type="EMBL" id="JBBPBM010000257">
    <property type="protein sequence ID" value="KAK8498549.1"/>
    <property type="molecule type" value="Genomic_DNA"/>
</dbReference>
<keyword evidence="4" id="KW-1185">Reference proteome</keyword>
<evidence type="ECO:0000313" key="3">
    <source>
        <dbReference type="EMBL" id="KAK8498549.1"/>
    </source>
</evidence>
<dbReference type="InterPro" id="IPR004332">
    <property type="entry name" value="Transposase_MuDR"/>
</dbReference>
<reference evidence="3 4" key="1">
    <citation type="journal article" date="2024" name="G3 (Bethesda)">
        <title>Genome assembly of Hibiscus sabdariffa L. provides insights into metabolisms of medicinal natural products.</title>
        <authorList>
            <person name="Kim T."/>
        </authorList>
    </citation>
    <scope>NUCLEOTIDE SEQUENCE [LARGE SCALE GENOMIC DNA]</scope>
    <source>
        <strain evidence="3">TK-2024</strain>
        <tissue evidence="3">Old leaves</tissue>
    </source>
</reference>
<evidence type="ECO:0000256" key="1">
    <source>
        <dbReference type="SAM" id="MobiDB-lite"/>
    </source>
</evidence>
<gene>
    <name evidence="3" type="ORF">V6N12_035217</name>
</gene>
<feature type="domain" description="Transposase MuDR plant" evidence="2">
    <location>
        <begin position="243"/>
        <end position="303"/>
    </location>
</feature>
<dbReference type="Proteomes" id="UP001472677">
    <property type="component" value="Unassembled WGS sequence"/>
</dbReference>
<feature type="compositionally biased region" description="Basic and acidic residues" evidence="1">
    <location>
        <begin position="142"/>
        <end position="152"/>
    </location>
</feature>
<comment type="caution">
    <text evidence="3">The sequence shown here is derived from an EMBL/GenBank/DDBJ whole genome shotgun (WGS) entry which is preliminary data.</text>
</comment>